<dbReference type="PROSITE" id="PS50011">
    <property type="entry name" value="PROTEIN_KINASE_DOM"/>
    <property type="match status" value="1"/>
</dbReference>
<evidence type="ECO:0000313" key="18">
    <source>
        <dbReference type="Proteomes" id="UP000198406"/>
    </source>
</evidence>
<feature type="binding site" evidence="14">
    <location>
        <position position="61"/>
    </location>
    <ligand>
        <name>ATP</name>
        <dbReference type="ChEBI" id="CHEBI:30616"/>
    </ligand>
</feature>
<evidence type="ECO:0000259" key="16">
    <source>
        <dbReference type="PROSITE" id="PS50011"/>
    </source>
</evidence>
<dbReference type="SMART" id="SM00220">
    <property type="entry name" value="S_TKc"/>
    <property type="match status" value="1"/>
</dbReference>
<evidence type="ECO:0000256" key="10">
    <source>
        <dbReference type="ARBA" id="ARBA00041902"/>
    </source>
</evidence>
<dbReference type="FunFam" id="3.30.200.20:FF:000124">
    <property type="entry name" value="Cyclin-dependent kinase 4"/>
    <property type="match status" value="1"/>
</dbReference>
<dbReference type="EMBL" id="BDSP01000084">
    <property type="protein sequence ID" value="GAX14881.1"/>
    <property type="molecule type" value="Genomic_DNA"/>
</dbReference>
<dbReference type="PROSITE" id="PS00108">
    <property type="entry name" value="PROTEIN_KINASE_ST"/>
    <property type="match status" value="1"/>
</dbReference>
<dbReference type="InterPro" id="IPR017441">
    <property type="entry name" value="Protein_kinase_ATP_BS"/>
</dbReference>
<dbReference type="GO" id="GO:0004693">
    <property type="term" value="F:cyclin-dependent protein serine/threonine kinase activity"/>
    <property type="evidence" value="ECO:0007669"/>
    <property type="project" value="UniProtKB-EC"/>
</dbReference>
<feature type="domain" description="Protein kinase" evidence="16">
    <location>
        <begin position="32"/>
        <end position="320"/>
    </location>
</feature>
<keyword evidence="6 17" id="KW-0418">Kinase</keyword>
<dbReference type="GO" id="GO:0106310">
    <property type="term" value="F:protein serine kinase activity"/>
    <property type="evidence" value="ECO:0007669"/>
    <property type="project" value="RHEA"/>
</dbReference>
<dbReference type="PROSITE" id="PS00107">
    <property type="entry name" value="PROTEIN_KINASE_ATP"/>
    <property type="match status" value="1"/>
</dbReference>
<comment type="catalytic activity">
    <reaction evidence="13">
        <text>L-seryl-[protein] + ATP = O-phospho-L-seryl-[protein] + ADP + H(+)</text>
        <dbReference type="Rhea" id="RHEA:17989"/>
        <dbReference type="Rhea" id="RHEA-COMP:9863"/>
        <dbReference type="Rhea" id="RHEA-COMP:11604"/>
        <dbReference type="ChEBI" id="CHEBI:15378"/>
        <dbReference type="ChEBI" id="CHEBI:29999"/>
        <dbReference type="ChEBI" id="CHEBI:30616"/>
        <dbReference type="ChEBI" id="CHEBI:83421"/>
        <dbReference type="ChEBI" id="CHEBI:456216"/>
        <dbReference type="EC" id="2.7.11.22"/>
    </reaction>
</comment>
<evidence type="ECO:0000256" key="15">
    <source>
        <dbReference type="RuleBase" id="RU000304"/>
    </source>
</evidence>
<dbReference type="InParanoid" id="A0A1Z5JM72"/>
<comment type="subunit">
    <text evidence="8">May form a complex composed of at least the catalytic subunit CRK2 and a cyclin.</text>
</comment>
<sequence length="336" mass="37776">MNDAQKATTQKRSHRETIDLPAGKCALVADRYEKVGRIGEGSYGVVYKAIDRQTNCTVALKRCIPHHESSDGFPITTLREIESLKLCSKHPNIVGLHQVAVSESGGVFLVFEHCDKDLAAILDDYYAKHKSSPFPEASVKRLFLQLLSALEYLHDHHLIHRDLKLSNLLYKEGSLKLADFGLSRPFSTGMHALTPTVASLWYRPPELLLGATTYTQSIDMWASGCIWCELLIGSPLFPGKTEMEQINKIFKALGVPSEWPASLKDLLLTTSIGLLPTPTKELLDRFAFLQVTGLRMLTSLLNYEPEQRWTASRALESPYFLDKPFPTPESEMRRFV</sequence>
<name>A0A1Z5JM72_FISSO</name>
<evidence type="ECO:0000256" key="5">
    <source>
        <dbReference type="ARBA" id="ARBA00022741"/>
    </source>
</evidence>
<comment type="catalytic activity">
    <reaction evidence="12">
        <text>L-threonyl-[protein] + ATP = O-phospho-L-threonyl-[protein] + ADP + H(+)</text>
        <dbReference type="Rhea" id="RHEA:46608"/>
        <dbReference type="Rhea" id="RHEA-COMP:11060"/>
        <dbReference type="Rhea" id="RHEA-COMP:11605"/>
        <dbReference type="ChEBI" id="CHEBI:15378"/>
        <dbReference type="ChEBI" id="CHEBI:30013"/>
        <dbReference type="ChEBI" id="CHEBI:30616"/>
        <dbReference type="ChEBI" id="CHEBI:61977"/>
        <dbReference type="ChEBI" id="CHEBI:456216"/>
        <dbReference type="EC" id="2.7.11.22"/>
    </reaction>
</comment>
<evidence type="ECO:0000313" key="17">
    <source>
        <dbReference type="EMBL" id="GAX14881.1"/>
    </source>
</evidence>
<proteinExistence type="inferred from homology"/>
<reference evidence="17 18" key="1">
    <citation type="journal article" date="2015" name="Plant Cell">
        <title>Oil accumulation by the oleaginous diatom Fistulifera solaris as revealed by the genome and transcriptome.</title>
        <authorList>
            <person name="Tanaka T."/>
            <person name="Maeda Y."/>
            <person name="Veluchamy A."/>
            <person name="Tanaka M."/>
            <person name="Abida H."/>
            <person name="Marechal E."/>
            <person name="Bowler C."/>
            <person name="Muto M."/>
            <person name="Sunaga Y."/>
            <person name="Tanaka M."/>
            <person name="Yoshino T."/>
            <person name="Taniguchi T."/>
            <person name="Fukuda Y."/>
            <person name="Nemoto M."/>
            <person name="Matsumoto M."/>
            <person name="Wong P.S."/>
            <person name="Aburatani S."/>
            <person name="Fujibuchi W."/>
        </authorList>
    </citation>
    <scope>NUCLEOTIDE SEQUENCE [LARGE SCALE GENOMIC DNA]</scope>
    <source>
        <strain evidence="17 18">JPCC DA0580</strain>
    </source>
</reference>
<dbReference type="Gene3D" id="1.10.510.10">
    <property type="entry name" value="Transferase(Phosphotransferase) domain 1"/>
    <property type="match status" value="1"/>
</dbReference>
<dbReference type="Pfam" id="PF00069">
    <property type="entry name" value="Pkinase"/>
    <property type="match status" value="1"/>
</dbReference>
<dbReference type="InterPro" id="IPR000719">
    <property type="entry name" value="Prot_kinase_dom"/>
</dbReference>
<comment type="caution">
    <text evidence="17">The sequence shown here is derived from an EMBL/GenBank/DDBJ whole genome shotgun (WGS) entry which is preliminary data.</text>
</comment>
<keyword evidence="5 14" id="KW-0547">Nucleotide-binding</keyword>
<accession>A0A1Z5JM72</accession>
<dbReference type="InterPro" id="IPR050108">
    <property type="entry name" value="CDK"/>
</dbReference>
<dbReference type="AlphaFoldDB" id="A0A1Z5JM72"/>
<comment type="similarity">
    <text evidence="1">Belongs to the protein kinase superfamily. CMGC Ser/Thr protein kinase family. CDC2/CDKX subfamily.</text>
</comment>
<evidence type="ECO:0000256" key="13">
    <source>
        <dbReference type="ARBA" id="ARBA00048367"/>
    </source>
</evidence>
<dbReference type="GO" id="GO:0005524">
    <property type="term" value="F:ATP binding"/>
    <property type="evidence" value="ECO:0007669"/>
    <property type="project" value="UniProtKB-UniRule"/>
</dbReference>
<evidence type="ECO:0000256" key="2">
    <source>
        <dbReference type="ARBA" id="ARBA00012425"/>
    </source>
</evidence>
<dbReference type="SUPFAM" id="SSF56112">
    <property type="entry name" value="Protein kinase-like (PK-like)"/>
    <property type="match status" value="1"/>
</dbReference>
<dbReference type="GO" id="GO:0005634">
    <property type="term" value="C:nucleus"/>
    <property type="evidence" value="ECO:0007669"/>
    <property type="project" value="TreeGrafter"/>
</dbReference>
<dbReference type="OrthoDB" id="1732493at2759"/>
<protein>
    <recommendedName>
        <fullName evidence="9">Cyclin-dependent kinase 2 homolog</fullName>
        <ecNumber evidence="2">2.7.11.22</ecNumber>
    </recommendedName>
    <alternativeName>
        <fullName evidence="10">Cell division control protein 2 homolog</fullName>
    </alternativeName>
    <alternativeName>
        <fullName evidence="11">cdc2-related kinase 2</fullName>
    </alternativeName>
</protein>
<evidence type="ECO:0000256" key="11">
    <source>
        <dbReference type="ARBA" id="ARBA00042858"/>
    </source>
</evidence>
<dbReference type="EC" id="2.7.11.22" evidence="2"/>
<evidence type="ECO:0000256" key="4">
    <source>
        <dbReference type="ARBA" id="ARBA00022679"/>
    </source>
</evidence>
<evidence type="ECO:0000256" key="14">
    <source>
        <dbReference type="PROSITE-ProRule" id="PRU10141"/>
    </source>
</evidence>
<evidence type="ECO:0000256" key="9">
    <source>
        <dbReference type="ARBA" id="ARBA00039612"/>
    </source>
</evidence>
<evidence type="ECO:0000256" key="8">
    <source>
        <dbReference type="ARBA" id="ARBA00038543"/>
    </source>
</evidence>
<dbReference type="InterPro" id="IPR011009">
    <property type="entry name" value="Kinase-like_dom_sf"/>
</dbReference>
<dbReference type="GO" id="GO:0007346">
    <property type="term" value="P:regulation of mitotic cell cycle"/>
    <property type="evidence" value="ECO:0007669"/>
    <property type="project" value="TreeGrafter"/>
</dbReference>
<keyword evidence="18" id="KW-1185">Reference proteome</keyword>
<keyword evidence="3 15" id="KW-0723">Serine/threonine-protein kinase</keyword>
<dbReference type="PANTHER" id="PTHR24056">
    <property type="entry name" value="CELL DIVISION PROTEIN KINASE"/>
    <property type="match status" value="1"/>
</dbReference>
<dbReference type="PANTHER" id="PTHR24056:SF107">
    <property type="entry name" value="CYCLIN-DEPENDENT KINASE 11A-RELATED"/>
    <property type="match status" value="1"/>
</dbReference>
<evidence type="ECO:0000256" key="6">
    <source>
        <dbReference type="ARBA" id="ARBA00022777"/>
    </source>
</evidence>
<dbReference type="Gene3D" id="3.30.200.20">
    <property type="entry name" value="Phosphorylase Kinase, domain 1"/>
    <property type="match status" value="1"/>
</dbReference>
<evidence type="ECO:0000256" key="12">
    <source>
        <dbReference type="ARBA" id="ARBA00047811"/>
    </source>
</evidence>
<keyword evidence="7 14" id="KW-0067">ATP-binding</keyword>
<evidence type="ECO:0000256" key="7">
    <source>
        <dbReference type="ARBA" id="ARBA00022840"/>
    </source>
</evidence>
<dbReference type="Proteomes" id="UP000198406">
    <property type="component" value="Unassembled WGS sequence"/>
</dbReference>
<dbReference type="InterPro" id="IPR008271">
    <property type="entry name" value="Ser/Thr_kinase_AS"/>
</dbReference>
<evidence type="ECO:0000256" key="3">
    <source>
        <dbReference type="ARBA" id="ARBA00022527"/>
    </source>
</evidence>
<gene>
    <name evidence="17" type="ORF">FisN_29Lh095</name>
</gene>
<evidence type="ECO:0000256" key="1">
    <source>
        <dbReference type="ARBA" id="ARBA00006485"/>
    </source>
</evidence>
<keyword evidence="4 17" id="KW-0808">Transferase</keyword>
<organism evidence="17 18">
    <name type="scientific">Fistulifera solaris</name>
    <name type="common">Oleaginous diatom</name>
    <dbReference type="NCBI Taxonomy" id="1519565"/>
    <lineage>
        <taxon>Eukaryota</taxon>
        <taxon>Sar</taxon>
        <taxon>Stramenopiles</taxon>
        <taxon>Ochrophyta</taxon>
        <taxon>Bacillariophyta</taxon>
        <taxon>Bacillariophyceae</taxon>
        <taxon>Bacillariophycidae</taxon>
        <taxon>Naviculales</taxon>
        <taxon>Naviculaceae</taxon>
        <taxon>Fistulifera</taxon>
    </lineage>
</organism>
<dbReference type="FunFam" id="1.10.510.10:FF:000624">
    <property type="entry name" value="Mitogen-activated protein kinase"/>
    <property type="match status" value="1"/>
</dbReference>